<sequence length="119" mass="13093">MANFYGPDSALQSSFKTPSNMLCPVCGEYGRASFAVFVDMGDNKPMIHVCNSLVCLGCKENGKRGRLVALFTGPVSNPDFSNRGAKLPPGITLDTVQKALIKNPTRRWFSWGELTNRMF</sequence>
<proteinExistence type="predicted"/>
<keyword evidence="2" id="KW-1185">Reference proteome</keyword>
<name>A0A1Y4DC77_9BACT</name>
<evidence type="ECO:0000313" key="2">
    <source>
        <dbReference type="Proteomes" id="UP000196368"/>
    </source>
</evidence>
<dbReference type="AlphaFoldDB" id="A0A1Y4DC77"/>
<dbReference type="RefSeq" id="WP_087288813.1">
    <property type="nucleotide sequence ID" value="NZ_NFJD01000003.1"/>
</dbReference>
<evidence type="ECO:0000313" key="1">
    <source>
        <dbReference type="EMBL" id="OUO56666.1"/>
    </source>
</evidence>
<protein>
    <submittedName>
        <fullName evidence="1">Uncharacterized protein</fullName>
    </submittedName>
</protein>
<reference evidence="2" key="1">
    <citation type="submission" date="2017-04" db="EMBL/GenBank/DDBJ databases">
        <title>Function of individual gut microbiota members based on whole genome sequencing of pure cultures obtained from chicken caecum.</title>
        <authorList>
            <person name="Medvecky M."/>
            <person name="Cejkova D."/>
            <person name="Polansky O."/>
            <person name="Karasova D."/>
            <person name="Kubasova T."/>
            <person name="Cizek A."/>
            <person name="Rychlik I."/>
        </authorList>
    </citation>
    <scope>NUCLEOTIDE SEQUENCE [LARGE SCALE GENOMIC DNA]</scope>
    <source>
        <strain evidence="2">An273</strain>
    </source>
</reference>
<dbReference type="EMBL" id="NFJD01000003">
    <property type="protein sequence ID" value="OUO56666.1"/>
    <property type="molecule type" value="Genomic_DNA"/>
</dbReference>
<accession>A0A1Y4DC77</accession>
<gene>
    <name evidence="1" type="ORF">B5F75_05600</name>
</gene>
<organism evidence="1 2">
    <name type="scientific">Candidatus Avelusimicrobium gallicola</name>
    <dbReference type="NCBI Taxonomy" id="2562704"/>
    <lineage>
        <taxon>Bacteria</taxon>
        <taxon>Pseudomonadati</taxon>
        <taxon>Elusimicrobiota</taxon>
        <taxon>Elusimicrobia</taxon>
        <taxon>Elusimicrobiales</taxon>
        <taxon>Elusimicrobiaceae</taxon>
        <taxon>Candidatus Avelusimicrobium</taxon>
    </lineage>
</organism>
<comment type="caution">
    <text evidence="1">The sequence shown here is derived from an EMBL/GenBank/DDBJ whole genome shotgun (WGS) entry which is preliminary data.</text>
</comment>
<dbReference type="Proteomes" id="UP000196368">
    <property type="component" value="Unassembled WGS sequence"/>
</dbReference>